<dbReference type="EMBL" id="JAHUTI010084372">
    <property type="protein sequence ID" value="MED6259544.1"/>
    <property type="molecule type" value="Genomic_DNA"/>
</dbReference>
<protein>
    <recommendedName>
        <fullName evidence="3">Secreted protein</fullName>
    </recommendedName>
</protein>
<keyword evidence="2" id="KW-1185">Reference proteome</keyword>
<evidence type="ECO:0000313" key="1">
    <source>
        <dbReference type="EMBL" id="MED6259544.1"/>
    </source>
</evidence>
<name>A0ABU7CCN5_9TELE</name>
<gene>
    <name evidence="1" type="ORF">ATANTOWER_024902</name>
</gene>
<dbReference type="Proteomes" id="UP001345963">
    <property type="component" value="Unassembled WGS sequence"/>
</dbReference>
<evidence type="ECO:0000313" key="2">
    <source>
        <dbReference type="Proteomes" id="UP001345963"/>
    </source>
</evidence>
<accession>A0ABU7CCN5</accession>
<proteinExistence type="predicted"/>
<reference evidence="1 2" key="1">
    <citation type="submission" date="2021-07" db="EMBL/GenBank/DDBJ databases">
        <authorList>
            <person name="Palmer J.M."/>
        </authorList>
    </citation>
    <scope>NUCLEOTIDE SEQUENCE [LARGE SCALE GENOMIC DNA]</scope>
    <source>
        <strain evidence="1 2">AT_MEX2019</strain>
        <tissue evidence="1">Muscle</tissue>
    </source>
</reference>
<comment type="caution">
    <text evidence="1">The sequence shown here is derived from an EMBL/GenBank/DDBJ whole genome shotgun (WGS) entry which is preliminary data.</text>
</comment>
<sequence length="108" mass="12225">MPYWRATSVLGIWLPGTAVGFYLPFVALRCCGLQAFYPSHHTSKCTLPAVKLTLTCTNSTQTLFLHVCSPHPHIHAQTRKQPRINSQLLKWLKVIQTQVTMQPALRLD</sequence>
<evidence type="ECO:0008006" key="3">
    <source>
        <dbReference type="Google" id="ProtNLM"/>
    </source>
</evidence>
<organism evidence="1 2">
    <name type="scientific">Ataeniobius toweri</name>
    <dbReference type="NCBI Taxonomy" id="208326"/>
    <lineage>
        <taxon>Eukaryota</taxon>
        <taxon>Metazoa</taxon>
        <taxon>Chordata</taxon>
        <taxon>Craniata</taxon>
        <taxon>Vertebrata</taxon>
        <taxon>Euteleostomi</taxon>
        <taxon>Actinopterygii</taxon>
        <taxon>Neopterygii</taxon>
        <taxon>Teleostei</taxon>
        <taxon>Neoteleostei</taxon>
        <taxon>Acanthomorphata</taxon>
        <taxon>Ovalentaria</taxon>
        <taxon>Atherinomorphae</taxon>
        <taxon>Cyprinodontiformes</taxon>
        <taxon>Goodeidae</taxon>
        <taxon>Ataeniobius</taxon>
    </lineage>
</organism>